<dbReference type="InterPro" id="IPR011990">
    <property type="entry name" value="TPR-like_helical_dom_sf"/>
</dbReference>
<evidence type="ECO:0000256" key="1">
    <source>
        <dbReference type="ARBA" id="ARBA00022737"/>
    </source>
</evidence>
<accession>A0A8T2U3I1</accession>
<feature type="repeat" description="PPR" evidence="2">
    <location>
        <begin position="534"/>
        <end position="569"/>
    </location>
</feature>
<evidence type="ECO:0000313" key="3">
    <source>
        <dbReference type="EMBL" id="KAH7429238.1"/>
    </source>
</evidence>
<reference evidence="3" key="1">
    <citation type="submission" date="2021-08" db="EMBL/GenBank/DDBJ databases">
        <title>WGS assembly of Ceratopteris richardii.</title>
        <authorList>
            <person name="Marchant D.B."/>
            <person name="Chen G."/>
            <person name="Jenkins J."/>
            <person name="Shu S."/>
            <person name="Leebens-Mack J."/>
            <person name="Grimwood J."/>
            <person name="Schmutz J."/>
            <person name="Soltis P."/>
            <person name="Soltis D."/>
            <person name="Chen Z.-H."/>
        </authorList>
    </citation>
    <scope>NUCLEOTIDE SEQUENCE</scope>
    <source>
        <strain evidence="3">Whitten #5841</strain>
        <tissue evidence="3">Leaf</tissue>
    </source>
</reference>
<comment type="caution">
    <text evidence="3">The sequence shown here is derived from an EMBL/GenBank/DDBJ whole genome shotgun (WGS) entry which is preliminary data.</text>
</comment>
<protein>
    <submittedName>
        <fullName evidence="3">Uncharacterized protein</fullName>
    </submittedName>
</protein>
<feature type="repeat" description="PPR" evidence="2">
    <location>
        <begin position="386"/>
        <end position="420"/>
    </location>
</feature>
<dbReference type="NCBIfam" id="TIGR00756">
    <property type="entry name" value="PPR"/>
    <property type="match status" value="4"/>
</dbReference>
<dbReference type="FunFam" id="1.25.40.10:FF:000158">
    <property type="entry name" value="pentatricopeptide repeat-containing protein At2g33680"/>
    <property type="match status" value="1"/>
</dbReference>
<dbReference type="PROSITE" id="PS51375">
    <property type="entry name" value="PPR"/>
    <property type="match status" value="4"/>
</dbReference>
<dbReference type="PANTHER" id="PTHR47926:SF382">
    <property type="entry name" value="PENTACOTRIPEPTIDE-REPEAT REGION OF PRORP DOMAIN-CONTAINING PROTEIN"/>
    <property type="match status" value="1"/>
</dbReference>
<dbReference type="AlphaFoldDB" id="A0A8T2U3I1"/>
<dbReference type="Pfam" id="PF01535">
    <property type="entry name" value="PPR"/>
    <property type="match status" value="4"/>
</dbReference>
<dbReference type="EMBL" id="CM035414">
    <property type="protein sequence ID" value="KAH7429238.1"/>
    <property type="molecule type" value="Genomic_DNA"/>
</dbReference>
<dbReference type="InterPro" id="IPR046960">
    <property type="entry name" value="PPR_At4g14850-like_plant"/>
</dbReference>
<dbReference type="OrthoDB" id="1882346at2759"/>
<dbReference type="Gene3D" id="1.25.40.10">
    <property type="entry name" value="Tetratricopeptide repeat domain"/>
    <property type="match status" value="5"/>
</dbReference>
<evidence type="ECO:0000313" key="4">
    <source>
        <dbReference type="Proteomes" id="UP000825935"/>
    </source>
</evidence>
<evidence type="ECO:0000256" key="2">
    <source>
        <dbReference type="PROSITE-ProRule" id="PRU00708"/>
    </source>
</evidence>
<dbReference type="PANTHER" id="PTHR47926">
    <property type="entry name" value="PENTATRICOPEPTIDE REPEAT-CONTAINING PROTEIN"/>
    <property type="match status" value="1"/>
</dbReference>
<dbReference type="Pfam" id="PF13041">
    <property type="entry name" value="PPR_2"/>
    <property type="match status" value="3"/>
</dbReference>
<keyword evidence="4" id="KW-1185">Reference proteome</keyword>
<dbReference type="GO" id="GO:0003723">
    <property type="term" value="F:RNA binding"/>
    <property type="evidence" value="ECO:0007669"/>
    <property type="project" value="InterPro"/>
</dbReference>
<dbReference type="InterPro" id="IPR002885">
    <property type="entry name" value="PPR_rpt"/>
</dbReference>
<dbReference type="GO" id="GO:0009451">
    <property type="term" value="P:RNA modification"/>
    <property type="evidence" value="ECO:0007669"/>
    <property type="project" value="InterPro"/>
</dbReference>
<dbReference type="FunFam" id="1.25.40.10:FF:000073">
    <property type="entry name" value="Pentatricopeptide repeat-containing protein chloroplastic"/>
    <property type="match status" value="1"/>
</dbReference>
<gene>
    <name evidence="3" type="ORF">KP509_09G038200</name>
</gene>
<dbReference type="FunFam" id="1.25.40.10:FF:000285">
    <property type="entry name" value="Pentatricopeptide repeat-containing protein, chloroplastic"/>
    <property type="match status" value="1"/>
</dbReference>
<proteinExistence type="predicted"/>
<dbReference type="Proteomes" id="UP000825935">
    <property type="component" value="Chromosome 9"/>
</dbReference>
<name>A0A8T2U3I1_CERRI</name>
<sequence>MHLLRFPEPATGMAPKVLQQEWRSLYPCKSSLSRKKVFPSFTEELLWQNLFRNPAEWCDNRRDKVSQNHPDFRHKGTGEPLWLKSRYNPPWVDACLHSLQPGQLSGSAGYGIIRLCEEGNLEMALDALLHMDDKCVELSELVYYSLLKICNKTKSVDYALKVKAHLFQRSKLNGFIGDYLVVTLARCGAVEDSCQVFRSLSKQTVFSWTAIISAYASCGKGREALGMYREMWETGIAPDRFTISCILKALSTRSNLHEGRKIHAYAEKSGFTLDVHVGSTLLSFYGKCSSLLETECLFRGLSVCNIVSWNSMLSAYVEHNEGEKALLTYRQMVAESIGADQRSFVISLQACCSLVQKEGTLWPKNLIAEIGRSFHADLSKQGFTSDVFINNTLISLYTKCGCIQEAENVFCKMSECNITSWNEILAAYLDQGECERVLQLYNFMQSESVGSDEWTLVLVLQACWTLSDNESCPSDSDLRVEIPWLEIGRALHADAEVKNLSSHLYVGNSLVNIYRKCGEVKEAERVFQIMSERDTITWNALLSTYTDHECHQEKAFQLYMQMEVSGQSPDDVTLTCLLQACSGRGSPDYCKIIHFLIVSLGYDFSLLLLNTLIHAYGCCASMVDAEATFFRLATCDVASWNALIAGHALNGNCLGSLQCFQVMQNSCTKPDGITFVSLIFACSHAGLVDLAFEFLSLMGNCGLAIEKKHFGSLLDLLGRAGDFHDLESILWRMPLHPDATLWSSLLGACHLHNHLLLAKEAFCIAVLEQPEETNPFILMGNIYAKSELHQA</sequence>
<feature type="repeat" description="PPR" evidence="2">
    <location>
        <begin position="204"/>
        <end position="238"/>
    </location>
</feature>
<keyword evidence="1" id="KW-0677">Repeat</keyword>
<organism evidence="3 4">
    <name type="scientific">Ceratopteris richardii</name>
    <name type="common">Triangle waterfern</name>
    <dbReference type="NCBI Taxonomy" id="49495"/>
    <lineage>
        <taxon>Eukaryota</taxon>
        <taxon>Viridiplantae</taxon>
        <taxon>Streptophyta</taxon>
        <taxon>Embryophyta</taxon>
        <taxon>Tracheophyta</taxon>
        <taxon>Polypodiopsida</taxon>
        <taxon>Polypodiidae</taxon>
        <taxon>Polypodiales</taxon>
        <taxon>Pteridineae</taxon>
        <taxon>Pteridaceae</taxon>
        <taxon>Parkerioideae</taxon>
        <taxon>Ceratopteris</taxon>
    </lineage>
</organism>
<feature type="repeat" description="PPR" evidence="2">
    <location>
        <begin position="305"/>
        <end position="339"/>
    </location>
</feature>
<dbReference type="GO" id="GO:0048731">
    <property type="term" value="P:system development"/>
    <property type="evidence" value="ECO:0007669"/>
    <property type="project" value="UniProtKB-ARBA"/>
</dbReference>